<accession>A0A5C1HVN4</accession>
<dbReference type="Pfam" id="PF04542">
    <property type="entry name" value="Sigma70_r2"/>
    <property type="match status" value="1"/>
</dbReference>
<keyword evidence="5" id="KW-0812">Transmembrane</keyword>
<feature type="transmembrane region" description="Helical" evidence="5">
    <location>
        <begin position="185"/>
        <end position="205"/>
    </location>
</feature>
<keyword evidence="4" id="KW-0804">Transcription</keyword>
<dbReference type="KEGG" id="mrub:DEO27_003610"/>
<dbReference type="InterPro" id="IPR039425">
    <property type="entry name" value="RNA_pol_sigma-70-like"/>
</dbReference>
<evidence type="ECO:0000256" key="1">
    <source>
        <dbReference type="ARBA" id="ARBA00010641"/>
    </source>
</evidence>
<keyword evidence="3" id="KW-0731">Sigma factor</keyword>
<comment type="similarity">
    <text evidence="1">Belongs to the sigma-70 factor family. ECF subfamily.</text>
</comment>
<dbReference type="PANTHER" id="PTHR43133">
    <property type="entry name" value="RNA POLYMERASE ECF-TYPE SIGMA FACTO"/>
    <property type="match status" value="1"/>
</dbReference>
<keyword evidence="2" id="KW-0805">Transcription regulation</keyword>
<evidence type="ECO:0000256" key="5">
    <source>
        <dbReference type="SAM" id="Phobius"/>
    </source>
</evidence>
<dbReference type="Gene3D" id="1.10.10.10">
    <property type="entry name" value="Winged helix-like DNA-binding domain superfamily/Winged helix DNA-binding domain"/>
    <property type="match status" value="1"/>
</dbReference>
<protein>
    <submittedName>
        <fullName evidence="8">RNA polymerase sigma-70 factor</fullName>
    </submittedName>
</protein>
<dbReference type="PANTHER" id="PTHR43133:SF46">
    <property type="entry name" value="RNA POLYMERASE SIGMA-70 FACTOR ECF SUBFAMILY"/>
    <property type="match status" value="1"/>
</dbReference>
<dbReference type="InterPro" id="IPR013249">
    <property type="entry name" value="RNA_pol_sigma70_r4_t2"/>
</dbReference>
<dbReference type="Pfam" id="PF08281">
    <property type="entry name" value="Sigma70_r4_2"/>
    <property type="match status" value="1"/>
</dbReference>
<sequence>MIRYSKISDTQLLGLLDKSDHSAYTEIYQRYFKLIFRHAFKKLRDEEVARDVVQDVFAGLWLKRSSCAVEANLAGYLYMAVRNRIFNFWAHEKVESAYWASLVDDVGMERFADAPTDHRIRERQLMDYIELQVQELPPKMRRIFELSRKEYLSHKEIAERLDTSEGNVSKQVGNALRILRAKLGAVIYLLLLVFVGVMMLAAWQLRVSLLAAVQVVFTFSGRAV</sequence>
<dbReference type="GO" id="GO:0003677">
    <property type="term" value="F:DNA binding"/>
    <property type="evidence" value="ECO:0007669"/>
    <property type="project" value="InterPro"/>
</dbReference>
<dbReference type="Proteomes" id="UP000251402">
    <property type="component" value="Chromosome"/>
</dbReference>
<reference evidence="8" key="1">
    <citation type="submission" date="2019-08" db="EMBL/GenBank/DDBJ databases">
        <title>Comparative genome analysis confer to the adaptation heavy metal polluted environment.</title>
        <authorList>
            <person name="Li Y."/>
        </authorList>
    </citation>
    <scope>NUCLEOTIDE SEQUENCE [LARGE SCALE GENOMIC DNA]</scope>
    <source>
        <strain evidence="8">P1</strain>
    </source>
</reference>
<evidence type="ECO:0000256" key="4">
    <source>
        <dbReference type="ARBA" id="ARBA00023163"/>
    </source>
</evidence>
<evidence type="ECO:0000259" key="7">
    <source>
        <dbReference type="Pfam" id="PF08281"/>
    </source>
</evidence>
<dbReference type="GO" id="GO:0016987">
    <property type="term" value="F:sigma factor activity"/>
    <property type="evidence" value="ECO:0007669"/>
    <property type="project" value="UniProtKB-KW"/>
</dbReference>
<keyword evidence="9" id="KW-1185">Reference proteome</keyword>
<name>A0A5C1HVN4_9SPHI</name>
<feature type="domain" description="RNA polymerase sigma factor 70 region 4 type 2" evidence="7">
    <location>
        <begin position="128"/>
        <end position="177"/>
    </location>
</feature>
<keyword evidence="5" id="KW-1133">Transmembrane helix</keyword>
<dbReference type="NCBIfam" id="TIGR02985">
    <property type="entry name" value="Sig70_bacteroi1"/>
    <property type="match status" value="1"/>
</dbReference>
<evidence type="ECO:0000256" key="3">
    <source>
        <dbReference type="ARBA" id="ARBA00023082"/>
    </source>
</evidence>
<keyword evidence="5" id="KW-0472">Membrane</keyword>
<dbReference type="GO" id="GO:0006352">
    <property type="term" value="P:DNA-templated transcription initiation"/>
    <property type="evidence" value="ECO:0007669"/>
    <property type="project" value="InterPro"/>
</dbReference>
<dbReference type="NCBIfam" id="TIGR02937">
    <property type="entry name" value="sigma70-ECF"/>
    <property type="match status" value="1"/>
</dbReference>
<dbReference type="InterPro" id="IPR013324">
    <property type="entry name" value="RNA_pol_sigma_r3/r4-like"/>
</dbReference>
<dbReference type="OrthoDB" id="659569at2"/>
<dbReference type="InterPro" id="IPR007627">
    <property type="entry name" value="RNA_pol_sigma70_r2"/>
</dbReference>
<evidence type="ECO:0000313" key="9">
    <source>
        <dbReference type="Proteomes" id="UP000251402"/>
    </source>
</evidence>
<dbReference type="EMBL" id="CP043450">
    <property type="protein sequence ID" value="QEM09140.1"/>
    <property type="molecule type" value="Genomic_DNA"/>
</dbReference>
<dbReference type="SUPFAM" id="SSF88946">
    <property type="entry name" value="Sigma2 domain of RNA polymerase sigma factors"/>
    <property type="match status" value="1"/>
</dbReference>
<organism evidence="8 9">
    <name type="scientific">Mucilaginibacter rubeus</name>
    <dbReference type="NCBI Taxonomy" id="2027860"/>
    <lineage>
        <taxon>Bacteria</taxon>
        <taxon>Pseudomonadati</taxon>
        <taxon>Bacteroidota</taxon>
        <taxon>Sphingobacteriia</taxon>
        <taxon>Sphingobacteriales</taxon>
        <taxon>Sphingobacteriaceae</taxon>
        <taxon>Mucilaginibacter</taxon>
    </lineage>
</organism>
<evidence type="ECO:0000256" key="2">
    <source>
        <dbReference type="ARBA" id="ARBA00023015"/>
    </source>
</evidence>
<evidence type="ECO:0000259" key="6">
    <source>
        <dbReference type="Pfam" id="PF04542"/>
    </source>
</evidence>
<dbReference type="InterPro" id="IPR013325">
    <property type="entry name" value="RNA_pol_sigma_r2"/>
</dbReference>
<gene>
    <name evidence="8" type="ORF">DEO27_003610</name>
</gene>
<feature type="domain" description="RNA polymerase sigma-70 region 2" evidence="6">
    <location>
        <begin position="27"/>
        <end position="92"/>
    </location>
</feature>
<dbReference type="InterPro" id="IPR014284">
    <property type="entry name" value="RNA_pol_sigma-70_dom"/>
</dbReference>
<dbReference type="InterPro" id="IPR036388">
    <property type="entry name" value="WH-like_DNA-bd_sf"/>
</dbReference>
<dbReference type="RefSeq" id="WP_112569831.1">
    <property type="nucleotide sequence ID" value="NZ_CP043450.1"/>
</dbReference>
<dbReference type="SUPFAM" id="SSF88659">
    <property type="entry name" value="Sigma3 and sigma4 domains of RNA polymerase sigma factors"/>
    <property type="match status" value="1"/>
</dbReference>
<dbReference type="AlphaFoldDB" id="A0A5C1HVN4"/>
<dbReference type="InterPro" id="IPR014327">
    <property type="entry name" value="RNA_pol_sigma70_bacteroid"/>
</dbReference>
<evidence type="ECO:0000313" key="8">
    <source>
        <dbReference type="EMBL" id="QEM09140.1"/>
    </source>
</evidence>
<proteinExistence type="inferred from homology"/>
<dbReference type="Gene3D" id="1.10.1740.10">
    <property type="match status" value="1"/>
</dbReference>